<organism evidence="2 3">
    <name type="scientific">Georgenia halophila</name>
    <dbReference type="NCBI Taxonomy" id="620889"/>
    <lineage>
        <taxon>Bacteria</taxon>
        <taxon>Bacillati</taxon>
        <taxon>Actinomycetota</taxon>
        <taxon>Actinomycetes</taxon>
        <taxon>Micrococcales</taxon>
        <taxon>Bogoriellaceae</taxon>
        <taxon>Georgenia</taxon>
    </lineage>
</organism>
<dbReference type="InterPro" id="IPR052711">
    <property type="entry name" value="Zinc_ADH-like"/>
</dbReference>
<dbReference type="SMART" id="SM00829">
    <property type="entry name" value="PKS_ER"/>
    <property type="match status" value="1"/>
</dbReference>
<dbReference type="SUPFAM" id="SSF50129">
    <property type="entry name" value="GroES-like"/>
    <property type="match status" value="1"/>
</dbReference>
<name>A0ABP8LMN8_9MICO</name>
<keyword evidence="3" id="KW-1185">Reference proteome</keyword>
<feature type="domain" description="Enoyl reductase (ER)" evidence="1">
    <location>
        <begin position="10"/>
        <end position="332"/>
    </location>
</feature>
<dbReference type="Pfam" id="PF08240">
    <property type="entry name" value="ADH_N"/>
    <property type="match status" value="1"/>
</dbReference>
<dbReference type="Gene3D" id="3.90.180.10">
    <property type="entry name" value="Medium-chain alcohol dehydrogenases, catalytic domain"/>
    <property type="match status" value="1"/>
</dbReference>
<dbReference type="PANTHER" id="PTHR45033:SF3">
    <property type="entry name" value="DEHYDROGENASE, PUTATIVE (AFU_ORTHOLOGUE AFUA_2G13270)-RELATED"/>
    <property type="match status" value="1"/>
</dbReference>
<evidence type="ECO:0000313" key="2">
    <source>
        <dbReference type="EMBL" id="GAA4431053.1"/>
    </source>
</evidence>
<reference evidence="3" key="1">
    <citation type="journal article" date="2019" name="Int. J. Syst. Evol. Microbiol.">
        <title>The Global Catalogue of Microorganisms (GCM) 10K type strain sequencing project: providing services to taxonomists for standard genome sequencing and annotation.</title>
        <authorList>
            <consortium name="The Broad Institute Genomics Platform"/>
            <consortium name="The Broad Institute Genome Sequencing Center for Infectious Disease"/>
            <person name="Wu L."/>
            <person name="Ma J."/>
        </authorList>
    </citation>
    <scope>NUCLEOTIDE SEQUENCE [LARGE SCALE GENOMIC DNA]</scope>
    <source>
        <strain evidence="3">JCM 17810</strain>
    </source>
</reference>
<dbReference type="RefSeq" id="WP_345217941.1">
    <property type="nucleotide sequence ID" value="NZ_BAABGN010000013.1"/>
</dbReference>
<dbReference type="Pfam" id="PF00107">
    <property type="entry name" value="ADH_zinc_N"/>
    <property type="match status" value="1"/>
</dbReference>
<gene>
    <name evidence="2" type="ORF">GCM10023169_35210</name>
</gene>
<dbReference type="Gene3D" id="3.40.50.720">
    <property type="entry name" value="NAD(P)-binding Rossmann-like Domain"/>
    <property type="match status" value="1"/>
</dbReference>
<protein>
    <submittedName>
        <fullName evidence="2">Zinc-binding dehydrogenase</fullName>
    </submittedName>
</protein>
<dbReference type="PANTHER" id="PTHR45033">
    <property type="match status" value="1"/>
</dbReference>
<dbReference type="EMBL" id="BAABGN010000013">
    <property type="protein sequence ID" value="GAA4431053.1"/>
    <property type="molecule type" value="Genomic_DNA"/>
</dbReference>
<dbReference type="InterPro" id="IPR020843">
    <property type="entry name" value="ER"/>
</dbReference>
<dbReference type="InterPro" id="IPR013154">
    <property type="entry name" value="ADH-like_N"/>
</dbReference>
<dbReference type="Proteomes" id="UP001500622">
    <property type="component" value="Unassembled WGS sequence"/>
</dbReference>
<dbReference type="InterPro" id="IPR036291">
    <property type="entry name" value="NAD(P)-bd_dom_sf"/>
</dbReference>
<evidence type="ECO:0000313" key="3">
    <source>
        <dbReference type="Proteomes" id="UP001500622"/>
    </source>
</evidence>
<accession>A0ABP8LMN8</accession>
<sequence length="334" mass="35216">MKGVVLRELGGPEKALVDEVDPPTAANGEVVVRIRAAALNRRDLFVTYGQYPGIELPSILGSDGAGVVEELPPGYRGDHGVGDDVMILPSLDWGDDPRVQSPQFRTLGVPKDGTFAELVAVPVDNVFRKPDHLSYAEAAALPLAGVTAYRAVVSRGQLQDGETVLITGAGGGVAGFAIQFAAALGAHVLVTSTRAENLELATTLGAAGGIDWSEKDWSARLKEQGAKVDVVIDSIGGEQFPRLVRLLRAGGRLVIFGATAGPVPNLVLPHLFLKQLDVRGTSMGNAQEFADMLELVTHHEIHPHLGARFPLGEVADAMRLMEAGAPAGKIILEL</sequence>
<dbReference type="InterPro" id="IPR011032">
    <property type="entry name" value="GroES-like_sf"/>
</dbReference>
<dbReference type="InterPro" id="IPR013149">
    <property type="entry name" value="ADH-like_C"/>
</dbReference>
<proteinExistence type="predicted"/>
<dbReference type="SUPFAM" id="SSF51735">
    <property type="entry name" value="NAD(P)-binding Rossmann-fold domains"/>
    <property type="match status" value="1"/>
</dbReference>
<comment type="caution">
    <text evidence="2">The sequence shown here is derived from an EMBL/GenBank/DDBJ whole genome shotgun (WGS) entry which is preliminary data.</text>
</comment>
<evidence type="ECO:0000259" key="1">
    <source>
        <dbReference type="SMART" id="SM00829"/>
    </source>
</evidence>